<dbReference type="SUPFAM" id="SSF56784">
    <property type="entry name" value="HAD-like"/>
    <property type="match status" value="1"/>
</dbReference>
<sequence>MSSLPGAGPELMVALDLDGTTIGHDTSLSPRVAEAIHAHLNMGTHVIMATGRGVDGMMLVAEQLEMPDGLSVCANGALTFKRDKQANEPGLNPGTRLLDYVTFNPAAEIEAVATHIPDALLAVEPAWGPRRVSAEFPPGELTGQSIVTPIDSLASDDATRLTVRAPHLSPEELQDRIDNLGLNGVEYAIGWTAWLDISPEGVSKATALEKLRMEHSISLSSVLTVGDGDNDIGMLAWAGTGISMGDATPKVHRAANARTASVEDDGLAVVLERLL</sequence>
<dbReference type="Pfam" id="PF08282">
    <property type="entry name" value="Hydrolase_3"/>
    <property type="match status" value="1"/>
</dbReference>
<gene>
    <name evidence="1" type="ORF">EJ997_10410</name>
</gene>
<dbReference type="GO" id="GO:0000287">
    <property type="term" value="F:magnesium ion binding"/>
    <property type="evidence" value="ECO:0007669"/>
    <property type="project" value="TreeGrafter"/>
</dbReference>
<reference evidence="1 2" key="1">
    <citation type="submission" date="2018-12" db="EMBL/GenBank/DDBJ databases">
        <title>Complete genome sequence of Flaviflexus sp. H23T48.</title>
        <authorList>
            <person name="Bae J.-W."/>
            <person name="Lee J.-Y."/>
        </authorList>
    </citation>
    <scope>NUCLEOTIDE SEQUENCE [LARGE SCALE GENOMIC DNA]</scope>
    <source>
        <strain evidence="1 2">H23T48</strain>
    </source>
</reference>
<dbReference type="NCBIfam" id="TIGR01484">
    <property type="entry name" value="HAD-SF-IIB"/>
    <property type="match status" value="1"/>
</dbReference>
<protein>
    <submittedName>
        <fullName evidence="1">HAD family phosphatase</fullName>
    </submittedName>
</protein>
<dbReference type="GO" id="GO:0016791">
    <property type="term" value="F:phosphatase activity"/>
    <property type="evidence" value="ECO:0007669"/>
    <property type="project" value="TreeGrafter"/>
</dbReference>
<accession>A0A3S9Q0T0</accession>
<dbReference type="Gene3D" id="3.30.1240.10">
    <property type="match status" value="1"/>
</dbReference>
<dbReference type="InterPro" id="IPR023214">
    <property type="entry name" value="HAD_sf"/>
</dbReference>
<organism evidence="1 2">
    <name type="scientific">Flaviflexus ciconiae</name>
    <dbReference type="NCBI Taxonomy" id="2496867"/>
    <lineage>
        <taxon>Bacteria</taxon>
        <taxon>Bacillati</taxon>
        <taxon>Actinomycetota</taxon>
        <taxon>Actinomycetes</taxon>
        <taxon>Actinomycetales</taxon>
        <taxon>Actinomycetaceae</taxon>
        <taxon>Flaviflexus</taxon>
    </lineage>
</organism>
<dbReference type="PANTHER" id="PTHR10000:SF8">
    <property type="entry name" value="HAD SUPERFAMILY HYDROLASE-LIKE, TYPE 3"/>
    <property type="match status" value="1"/>
</dbReference>
<dbReference type="Gene3D" id="3.40.50.1000">
    <property type="entry name" value="HAD superfamily/HAD-like"/>
    <property type="match status" value="1"/>
</dbReference>
<evidence type="ECO:0000313" key="1">
    <source>
        <dbReference type="EMBL" id="AZQ78243.1"/>
    </source>
</evidence>
<dbReference type="AlphaFoldDB" id="A0A3S9Q0T0"/>
<evidence type="ECO:0000313" key="2">
    <source>
        <dbReference type="Proteomes" id="UP000280344"/>
    </source>
</evidence>
<dbReference type="OrthoDB" id="3180855at2"/>
<name>A0A3S9Q0T0_9ACTO</name>
<proteinExistence type="predicted"/>
<keyword evidence="2" id="KW-1185">Reference proteome</keyword>
<dbReference type="PANTHER" id="PTHR10000">
    <property type="entry name" value="PHOSPHOSERINE PHOSPHATASE"/>
    <property type="match status" value="1"/>
</dbReference>
<dbReference type="InterPro" id="IPR006379">
    <property type="entry name" value="HAD-SF_hydro_IIB"/>
</dbReference>
<dbReference type="GO" id="GO:0005829">
    <property type="term" value="C:cytosol"/>
    <property type="evidence" value="ECO:0007669"/>
    <property type="project" value="TreeGrafter"/>
</dbReference>
<dbReference type="KEGG" id="flh:EJ997_10410"/>
<dbReference type="EMBL" id="CP034593">
    <property type="protein sequence ID" value="AZQ78243.1"/>
    <property type="molecule type" value="Genomic_DNA"/>
</dbReference>
<dbReference type="PROSITE" id="PS01229">
    <property type="entry name" value="COF_2"/>
    <property type="match status" value="1"/>
</dbReference>
<dbReference type="InterPro" id="IPR036412">
    <property type="entry name" value="HAD-like_sf"/>
</dbReference>
<dbReference type="Proteomes" id="UP000280344">
    <property type="component" value="Chromosome"/>
</dbReference>